<keyword evidence="5" id="KW-0653">Protein transport</keyword>
<comment type="subcellular location">
    <subcellularLocation>
        <location evidence="1">Golgi apparatus membrane</location>
        <topology evidence="1">Peripheral membrane protein</topology>
    </subcellularLocation>
</comment>
<evidence type="ECO:0000313" key="10">
    <source>
        <dbReference type="Proteomes" id="UP001627154"/>
    </source>
</evidence>
<evidence type="ECO:0000256" key="3">
    <source>
        <dbReference type="ARBA" id="ARBA00020984"/>
    </source>
</evidence>
<dbReference type="Proteomes" id="UP001627154">
    <property type="component" value="Unassembled WGS sequence"/>
</dbReference>
<dbReference type="PANTHER" id="PTHR21443">
    <property type="entry name" value="CONSERVED OLIGOMERIC GOLGI COMPLEX COMPONENT 7"/>
    <property type="match status" value="1"/>
</dbReference>
<dbReference type="InterPro" id="IPR019335">
    <property type="entry name" value="COG7"/>
</dbReference>
<keyword evidence="4" id="KW-0813">Transport</keyword>
<protein>
    <recommendedName>
        <fullName evidence="3">Conserved oligomeric Golgi complex subunit 7</fullName>
    </recommendedName>
    <alternativeName>
        <fullName evidence="8">Component of oligomeric Golgi complex 7</fullName>
    </alternativeName>
</protein>
<evidence type="ECO:0000256" key="7">
    <source>
        <dbReference type="ARBA" id="ARBA00023136"/>
    </source>
</evidence>
<evidence type="ECO:0000256" key="5">
    <source>
        <dbReference type="ARBA" id="ARBA00022927"/>
    </source>
</evidence>
<evidence type="ECO:0000256" key="2">
    <source>
        <dbReference type="ARBA" id="ARBA00005831"/>
    </source>
</evidence>
<evidence type="ECO:0000256" key="4">
    <source>
        <dbReference type="ARBA" id="ARBA00022448"/>
    </source>
</evidence>
<dbReference type="AlphaFoldDB" id="A0ABD2W7W7"/>
<evidence type="ECO:0000256" key="8">
    <source>
        <dbReference type="ARBA" id="ARBA00031345"/>
    </source>
</evidence>
<dbReference type="Pfam" id="PF10191">
    <property type="entry name" value="COG7"/>
    <property type="match status" value="1"/>
</dbReference>
<organism evidence="9 10">
    <name type="scientific">Trichogramma kaykai</name>
    <dbReference type="NCBI Taxonomy" id="54128"/>
    <lineage>
        <taxon>Eukaryota</taxon>
        <taxon>Metazoa</taxon>
        <taxon>Ecdysozoa</taxon>
        <taxon>Arthropoda</taxon>
        <taxon>Hexapoda</taxon>
        <taxon>Insecta</taxon>
        <taxon>Pterygota</taxon>
        <taxon>Neoptera</taxon>
        <taxon>Endopterygota</taxon>
        <taxon>Hymenoptera</taxon>
        <taxon>Apocrita</taxon>
        <taxon>Proctotrupomorpha</taxon>
        <taxon>Chalcidoidea</taxon>
        <taxon>Trichogrammatidae</taxon>
        <taxon>Trichogramma</taxon>
    </lineage>
</organism>
<proteinExistence type="inferred from homology"/>
<gene>
    <name evidence="9" type="ORF">TKK_015446</name>
</gene>
<evidence type="ECO:0000256" key="6">
    <source>
        <dbReference type="ARBA" id="ARBA00023034"/>
    </source>
</evidence>
<keyword evidence="6" id="KW-0333">Golgi apparatus</keyword>
<reference evidence="9 10" key="1">
    <citation type="journal article" date="2024" name="bioRxiv">
        <title>A reference genome for Trichogramma kaykai: A tiny desert-dwelling parasitoid wasp with competing sex-ratio distorters.</title>
        <authorList>
            <person name="Culotta J."/>
            <person name="Lindsey A.R."/>
        </authorList>
    </citation>
    <scope>NUCLEOTIDE SEQUENCE [LARGE SCALE GENOMIC DNA]</scope>
    <source>
        <strain evidence="9 10">KSX58</strain>
    </source>
</reference>
<evidence type="ECO:0000313" key="9">
    <source>
        <dbReference type="EMBL" id="KAL3389182.1"/>
    </source>
</evidence>
<keyword evidence="10" id="KW-1185">Reference proteome</keyword>
<keyword evidence="7" id="KW-0472">Membrane</keyword>
<name>A0ABD2W7W7_9HYME</name>
<accession>A0ABD2W7W7</accession>
<comment type="similarity">
    <text evidence="2">Belongs to the COG7 family.</text>
</comment>
<evidence type="ECO:0000256" key="1">
    <source>
        <dbReference type="ARBA" id="ARBA00004395"/>
    </source>
</evidence>
<dbReference type="GO" id="GO:0000139">
    <property type="term" value="C:Golgi membrane"/>
    <property type="evidence" value="ECO:0007669"/>
    <property type="project" value="UniProtKB-SubCell"/>
</dbReference>
<sequence length="741" mass="84463">MTPYKLAELERLPNLNEDFELDPVELIEQMCKAQETRDNIELYLSSSSTKLQLLLEQINGSFENKCINISQNMPKILRDTQLLTQETNTLKNKIKSVIQELDMVGNTVSPTMQKLIDYDCIKKKLNDLTESMKQADNWTALANEVEEVFAVNDCKAIAEKICSMQKSLAMLTKATDFNDKKLQLEGLKNRLETMATPQLIQAFTSGNLKQSKTYVDIFIKIDRLPQLLKYYHDCQKTILSSEWKKTIELAPEKNIVHWLQIYYDKLLFNWNSQVKFCHQVFPSSGLSELASLLTNLLNNMDPSITDCIDAALKQQSNSTKLSILMQLRQNTCQFADNLASTNGVSMCSKFLELARAIHSPYIGYIAKYSIYETSKLTYYLGTLEFSFNDSSDTINALSLSVSKILEYAKEANERCKLFSEGCAYPGLIKAYNTFFNNYLEKYKIGLKQLNKRKVKHEDWNLFQMCLTLMQTTGEFLRLIDEFEDLLVSNILDTHKKLRNPDNDVFHQYLILILNEHGLKEFESLVSNIQKGNKSVLDPTKRTVRKLCSDSHRLTYEVIFAPIFTQLLLISKSAAWSSALNKTSNPISLDLPDYSFAPQEYITQVGQYLMTLPQHLEPFLLKDNPNLTKALKAADAQYNQELCETAYTNILLGIIAKETCQMFQDQTWGIYELSQTACKQLATDIDYLGNVLEELGHSLSENLQQMAILLRLSPDAYQAGSSGCNPRVVAAVRQMRNITSSG</sequence>
<dbReference type="GO" id="GO:0015031">
    <property type="term" value="P:protein transport"/>
    <property type="evidence" value="ECO:0007669"/>
    <property type="project" value="UniProtKB-KW"/>
</dbReference>
<dbReference type="EMBL" id="JBJJXI010000123">
    <property type="protein sequence ID" value="KAL3389182.1"/>
    <property type="molecule type" value="Genomic_DNA"/>
</dbReference>
<dbReference type="PANTHER" id="PTHR21443:SF0">
    <property type="entry name" value="CONSERVED OLIGOMERIC GOLGI COMPLEX SUBUNIT 7"/>
    <property type="match status" value="1"/>
</dbReference>
<comment type="caution">
    <text evidence="9">The sequence shown here is derived from an EMBL/GenBank/DDBJ whole genome shotgun (WGS) entry which is preliminary data.</text>
</comment>